<dbReference type="SUPFAM" id="SSF53335">
    <property type="entry name" value="S-adenosyl-L-methionine-dependent methyltransferases"/>
    <property type="match status" value="1"/>
</dbReference>
<sequence length="265" mass="29152">MASSGPTQSPEGQTRLIKHFQARAGDNYTDGWSKLWDSDNSDLWDRAKPSPALIDILEERQDLLNPFTADGKRKKALVPGCGKGYDVVMLALHGFDVYGLDVSETGVSTAREYARFELASPQAYNFGTSFAQKELTPGDVTILQGDFFKSDWENGIEFDLIYDYTFLCALHPTMRAGWASRMADLLAPTGQLVCLEFPMWKDPSLPGPPWGLQGVHLDLLVEGGDGNGKAGQGGGLFARKLYVKPARSYDKGRGTDMLSVYVKKN</sequence>
<protein>
    <recommendedName>
        <fullName evidence="9">S-adenosyl-L-methionine-dependent methyltransferase</fullName>
    </recommendedName>
</protein>
<dbReference type="RefSeq" id="XP_033424268.1">
    <property type="nucleotide sequence ID" value="XM_033573716.1"/>
</dbReference>
<dbReference type="STRING" id="1220188.A0A4S3J491"/>
<dbReference type="GeneID" id="54331819"/>
<dbReference type="InterPro" id="IPR008854">
    <property type="entry name" value="TPMT"/>
</dbReference>
<dbReference type="CDD" id="cd02440">
    <property type="entry name" value="AdoMet_MTases"/>
    <property type="match status" value="1"/>
</dbReference>
<evidence type="ECO:0000313" key="5">
    <source>
        <dbReference type="EMBL" id="KAA8644907.1"/>
    </source>
</evidence>
<dbReference type="Pfam" id="PF05724">
    <property type="entry name" value="TPMT"/>
    <property type="match status" value="1"/>
</dbReference>
<reference evidence="5 8" key="2">
    <citation type="submission" date="2019-08" db="EMBL/GenBank/DDBJ databases">
        <title>The genome sequence of a newly discovered highly antifungal drug resistant Aspergillus species, Aspergillus tanneri NIH 1004.</title>
        <authorList>
            <person name="Mounaud S."/>
            <person name="Singh I."/>
            <person name="Joardar V."/>
            <person name="Pakala S."/>
            <person name="Pakala S."/>
            <person name="Venepally P."/>
            <person name="Chung J.K."/>
            <person name="Losada L."/>
            <person name="Nierman W.C."/>
        </authorList>
    </citation>
    <scope>NUCLEOTIDE SEQUENCE [LARGE SCALE GENOMIC DNA]</scope>
    <source>
        <strain evidence="5 8">NIH1004</strain>
    </source>
</reference>
<dbReference type="GO" id="GO:0008757">
    <property type="term" value="F:S-adenosylmethionine-dependent methyltransferase activity"/>
    <property type="evidence" value="ECO:0007669"/>
    <property type="project" value="InterPro"/>
</dbReference>
<dbReference type="InterPro" id="IPR029063">
    <property type="entry name" value="SAM-dependent_MTases_sf"/>
</dbReference>
<keyword evidence="2" id="KW-0489">Methyltransferase</keyword>
<evidence type="ECO:0008006" key="9">
    <source>
        <dbReference type="Google" id="ProtNLM"/>
    </source>
</evidence>
<dbReference type="OrthoDB" id="276151at2759"/>
<dbReference type="EMBL" id="QUQM01000006">
    <property type="protein sequence ID" value="KAA8644907.1"/>
    <property type="molecule type" value="Genomic_DNA"/>
</dbReference>
<reference evidence="6 7" key="1">
    <citation type="submission" date="2019-03" db="EMBL/GenBank/DDBJ databases">
        <title>The genome sequence of a newly discovered highly antifungal drug resistant Aspergillus species, Aspergillus tanneri NIH 1004.</title>
        <authorList>
            <person name="Mounaud S."/>
            <person name="Singh I."/>
            <person name="Joardar V."/>
            <person name="Pakala S."/>
            <person name="Pakala S."/>
            <person name="Venepally P."/>
            <person name="Hoover J."/>
            <person name="Nierman W."/>
            <person name="Chung J."/>
            <person name="Losada L."/>
        </authorList>
    </citation>
    <scope>NUCLEOTIDE SEQUENCE [LARGE SCALE GENOMIC DNA]</scope>
    <source>
        <strain evidence="6 7">NIH1004</strain>
    </source>
</reference>
<evidence type="ECO:0000313" key="7">
    <source>
        <dbReference type="Proteomes" id="UP000308092"/>
    </source>
</evidence>
<dbReference type="VEuPathDB" id="FungiDB:EYZ11_010999"/>
<gene>
    <name evidence="5" type="ORF">ATNIH1004_009117</name>
    <name evidence="6" type="ORF">EYZ11_010999</name>
</gene>
<evidence type="ECO:0000256" key="4">
    <source>
        <dbReference type="ARBA" id="ARBA00022691"/>
    </source>
</evidence>
<accession>A0A4S3J491</accession>
<keyword evidence="1" id="KW-0597">Phosphoprotein</keyword>
<evidence type="ECO:0000256" key="1">
    <source>
        <dbReference type="ARBA" id="ARBA00022553"/>
    </source>
</evidence>
<dbReference type="EMBL" id="SOSA01000637">
    <property type="protein sequence ID" value="THC89555.1"/>
    <property type="molecule type" value="Genomic_DNA"/>
</dbReference>
<evidence type="ECO:0000313" key="8">
    <source>
        <dbReference type="Proteomes" id="UP000324241"/>
    </source>
</evidence>
<dbReference type="PANTHER" id="PTHR32183">
    <property type="match status" value="1"/>
</dbReference>
<evidence type="ECO:0000256" key="2">
    <source>
        <dbReference type="ARBA" id="ARBA00022603"/>
    </source>
</evidence>
<keyword evidence="4" id="KW-0949">S-adenosyl-L-methionine</keyword>
<name>A0A4S3J491_9EURO</name>
<dbReference type="PANTHER" id="PTHR32183:SF6">
    <property type="entry name" value="CYSTEINE SULFINATE DESULFINASE_CYSTEINE DESULFURASE AND RELATED ENZYMES"/>
    <property type="match status" value="1"/>
</dbReference>
<dbReference type="Proteomes" id="UP000308092">
    <property type="component" value="Unassembled WGS sequence"/>
</dbReference>
<dbReference type="Proteomes" id="UP000324241">
    <property type="component" value="Unassembled WGS sequence"/>
</dbReference>
<dbReference type="PROSITE" id="PS51585">
    <property type="entry name" value="SAM_MT_TPMT"/>
    <property type="match status" value="1"/>
</dbReference>
<comment type="caution">
    <text evidence="6">The sequence shown here is derived from an EMBL/GenBank/DDBJ whole genome shotgun (WGS) entry which is preliminary data.</text>
</comment>
<evidence type="ECO:0000313" key="6">
    <source>
        <dbReference type="EMBL" id="THC89555.1"/>
    </source>
</evidence>
<dbReference type="Gene3D" id="3.40.50.150">
    <property type="entry name" value="Vaccinia Virus protein VP39"/>
    <property type="match status" value="1"/>
</dbReference>
<organism evidence="6 7">
    <name type="scientific">Aspergillus tanneri</name>
    <dbReference type="NCBI Taxonomy" id="1220188"/>
    <lineage>
        <taxon>Eukaryota</taxon>
        <taxon>Fungi</taxon>
        <taxon>Dikarya</taxon>
        <taxon>Ascomycota</taxon>
        <taxon>Pezizomycotina</taxon>
        <taxon>Eurotiomycetes</taxon>
        <taxon>Eurotiomycetidae</taxon>
        <taxon>Eurotiales</taxon>
        <taxon>Aspergillaceae</taxon>
        <taxon>Aspergillus</taxon>
        <taxon>Aspergillus subgen. Circumdati</taxon>
    </lineage>
</organism>
<dbReference type="GO" id="GO:0032259">
    <property type="term" value="P:methylation"/>
    <property type="evidence" value="ECO:0007669"/>
    <property type="project" value="UniProtKB-KW"/>
</dbReference>
<keyword evidence="3" id="KW-0808">Transferase</keyword>
<keyword evidence="7" id="KW-1185">Reference proteome</keyword>
<proteinExistence type="predicted"/>
<evidence type="ECO:0000256" key="3">
    <source>
        <dbReference type="ARBA" id="ARBA00022679"/>
    </source>
</evidence>
<dbReference type="AlphaFoldDB" id="A0A4S3J491"/>